<gene>
    <name evidence="1" type="ORF">GJJ30_02390</name>
</gene>
<organism evidence="1 2">
    <name type="scientific">Larkinella terrae</name>
    <dbReference type="NCBI Taxonomy" id="2025311"/>
    <lineage>
        <taxon>Bacteria</taxon>
        <taxon>Pseudomonadati</taxon>
        <taxon>Bacteroidota</taxon>
        <taxon>Cytophagia</taxon>
        <taxon>Cytophagales</taxon>
        <taxon>Spirosomataceae</taxon>
        <taxon>Larkinella</taxon>
    </lineage>
</organism>
<reference evidence="1 2" key="1">
    <citation type="journal article" date="2018" name="Antonie Van Leeuwenhoek">
        <title>Larkinella terrae sp. nov., isolated from soil on Jeju Island, South Korea.</title>
        <authorList>
            <person name="Ten L.N."/>
            <person name="Jeon J."/>
            <person name="Park S.J."/>
            <person name="Park S."/>
            <person name="Lee S.Y."/>
            <person name="Kim M.K."/>
            <person name="Jung H.Y."/>
        </authorList>
    </citation>
    <scope>NUCLEOTIDE SEQUENCE [LARGE SCALE GENOMIC DNA]</scope>
    <source>
        <strain evidence="1 2">KCTC 52001</strain>
    </source>
</reference>
<dbReference type="Proteomes" id="UP000441754">
    <property type="component" value="Unassembled WGS sequence"/>
</dbReference>
<comment type="caution">
    <text evidence="1">The sequence shown here is derived from an EMBL/GenBank/DDBJ whole genome shotgun (WGS) entry which is preliminary data.</text>
</comment>
<dbReference type="EMBL" id="WJXZ01000001">
    <property type="protein sequence ID" value="MRS60127.1"/>
    <property type="molecule type" value="Genomic_DNA"/>
</dbReference>
<evidence type="ECO:0000313" key="1">
    <source>
        <dbReference type="EMBL" id="MRS60127.1"/>
    </source>
</evidence>
<accession>A0A7K0EE85</accession>
<dbReference type="OrthoDB" id="915943at2"/>
<keyword evidence="2" id="KW-1185">Reference proteome</keyword>
<protein>
    <submittedName>
        <fullName evidence="1">Uncharacterized protein</fullName>
    </submittedName>
</protein>
<dbReference type="PROSITE" id="PS51257">
    <property type="entry name" value="PROKAR_LIPOPROTEIN"/>
    <property type="match status" value="1"/>
</dbReference>
<name>A0A7K0EE85_9BACT</name>
<evidence type="ECO:0000313" key="2">
    <source>
        <dbReference type="Proteomes" id="UP000441754"/>
    </source>
</evidence>
<sequence>MKSLLAVAFIFLIFSCHPKSSERVQPEPPSSEVGTVVPGSGNKPLILEANVDGIGKALISGRSIIVKLPVGFTAKTVRIDYKVSEGVKVMNPASGSELAIRDLPARTICIQQDALGNCTLSYQLVIEAPSPLTISADPTSLQLELNQFAQPYEFRFQLGNLRTDGTVTRRFQIRFVNKATQYAFTGENYMVYDRAGQPVFVNQFNQPPAPNEGQLRMTGMLPLAMSPGEYSVTIQVPTCYSPKADGQCFSFGYESVELATPLIVRAGLPVVGVVNAMPSASKEVLITGRNLNPAKTVTVRLANDFTSAVVAKATVVNDTLARLVLPAGQSVGQYQLEVEPEGGKPNRTLFAIPAEKPSPSFAYVSAVGGFAATQNWLPTLPVFKRGESLEVRYTFITTASSYSESLTRTVKQVRLVSTTDSKLTYDLQDGASFRPFSLATDFFMWKWTIPVSVPAGDYALVFEDFDGSVSLPYFQKIRVQ</sequence>
<proteinExistence type="predicted"/>
<dbReference type="AlphaFoldDB" id="A0A7K0EE85"/>
<dbReference type="RefSeq" id="WP_154172758.1">
    <property type="nucleotide sequence ID" value="NZ_WJXZ01000001.1"/>
</dbReference>